<dbReference type="EMBL" id="CAVLEF010000005">
    <property type="protein sequence ID" value="CAK1544257.1"/>
    <property type="molecule type" value="Genomic_DNA"/>
</dbReference>
<keyword evidence="2" id="KW-1185">Reference proteome</keyword>
<organism evidence="1 2">
    <name type="scientific">Leptosia nina</name>
    <dbReference type="NCBI Taxonomy" id="320188"/>
    <lineage>
        <taxon>Eukaryota</taxon>
        <taxon>Metazoa</taxon>
        <taxon>Ecdysozoa</taxon>
        <taxon>Arthropoda</taxon>
        <taxon>Hexapoda</taxon>
        <taxon>Insecta</taxon>
        <taxon>Pterygota</taxon>
        <taxon>Neoptera</taxon>
        <taxon>Endopterygota</taxon>
        <taxon>Lepidoptera</taxon>
        <taxon>Glossata</taxon>
        <taxon>Ditrysia</taxon>
        <taxon>Papilionoidea</taxon>
        <taxon>Pieridae</taxon>
        <taxon>Pierinae</taxon>
        <taxon>Leptosia</taxon>
    </lineage>
</organism>
<protein>
    <submittedName>
        <fullName evidence="1">Uncharacterized protein</fullName>
    </submittedName>
</protein>
<gene>
    <name evidence="1" type="ORF">LNINA_LOCUS4019</name>
</gene>
<proteinExistence type="predicted"/>
<name>A0AAV1J8F2_9NEOP</name>
<accession>A0AAV1J8F2</accession>
<sequence length="143" mass="16127">MSTASPNRTDGLKGTIEQYFPRIHECPIRQSLNTFRSMLSRAHIYIVRITESVHCITRFTSFGPDAVRAHFRMLQRALAPIAVRNTAAFNCRMSRGSLANAAAENSTPFECRKFGRAGWGALCEYDYPKLSVRAALHYEKIQG</sequence>
<dbReference type="AlphaFoldDB" id="A0AAV1J8F2"/>
<evidence type="ECO:0000313" key="2">
    <source>
        <dbReference type="Proteomes" id="UP001497472"/>
    </source>
</evidence>
<evidence type="ECO:0000313" key="1">
    <source>
        <dbReference type="EMBL" id="CAK1544257.1"/>
    </source>
</evidence>
<comment type="caution">
    <text evidence="1">The sequence shown here is derived from an EMBL/GenBank/DDBJ whole genome shotgun (WGS) entry which is preliminary data.</text>
</comment>
<reference evidence="1 2" key="1">
    <citation type="submission" date="2023-11" db="EMBL/GenBank/DDBJ databases">
        <authorList>
            <person name="Okamura Y."/>
        </authorList>
    </citation>
    <scope>NUCLEOTIDE SEQUENCE [LARGE SCALE GENOMIC DNA]</scope>
</reference>
<dbReference type="Proteomes" id="UP001497472">
    <property type="component" value="Unassembled WGS sequence"/>
</dbReference>